<dbReference type="NCBIfam" id="TIGR00732">
    <property type="entry name" value="dprA"/>
    <property type="match status" value="1"/>
</dbReference>
<proteinExistence type="inferred from homology"/>
<dbReference type="InterPro" id="IPR057666">
    <property type="entry name" value="DrpA_SLOG"/>
</dbReference>
<dbReference type="RefSeq" id="WP_103073691.1">
    <property type="nucleotide sequence ID" value="NZ_NPZB01000001.1"/>
</dbReference>
<dbReference type="Pfam" id="PF02481">
    <property type="entry name" value="DNA_processg_A"/>
    <property type="match status" value="1"/>
</dbReference>
<dbReference type="GO" id="GO:0009294">
    <property type="term" value="P:DNA-mediated transformation"/>
    <property type="evidence" value="ECO:0007669"/>
    <property type="project" value="InterPro"/>
</dbReference>
<dbReference type="OrthoDB" id="9785707at2"/>
<dbReference type="SUPFAM" id="SSF102405">
    <property type="entry name" value="MCP/YpsA-like"/>
    <property type="match status" value="1"/>
</dbReference>
<dbReference type="InterPro" id="IPR041614">
    <property type="entry name" value="DprA_WH"/>
</dbReference>
<dbReference type="Gene3D" id="1.10.10.10">
    <property type="entry name" value="Winged helix-like DNA-binding domain superfamily/Winged helix DNA-binding domain"/>
    <property type="match status" value="1"/>
</dbReference>
<evidence type="ECO:0000313" key="5">
    <source>
        <dbReference type="Proteomes" id="UP000236220"/>
    </source>
</evidence>
<evidence type="ECO:0000259" key="2">
    <source>
        <dbReference type="Pfam" id="PF02481"/>
    </source>
</evidence>
<name>A0A2K1Q0F1_9GAMM</name>
<sequence length="376" mass="39643">MVNIDMPELAARLAFLCAGGRRAPRRELLQKHRSASAALAAGPQAWRAAGLIEDVCIRLRRGADPEVWLRTAEWLQRPGNQVIAWHDPDYPAALRTVSSAPLLLFASGDATLLQDPAVAIVGTRSASVGGRALANQFAQRLASAGLAVVSGLAAGIDGAAHEGALEAAGSTIAVLGSGPDLCYPAQHRDLHARIAAKGLLVSEYPPGTQPLRDHFPARNRIIAGLALGTLVVEAAARSGALITAQFAVEAGREVWAIPGSVHNPQARGCHRLIRDGAQLVERAEDVLLSLAPALGRVVAQPARRPASRAIAAIPLPEDLDSDHKTVWSALGHDPIPMDTLADRTALTPARLSSILLSMELQGRVKVTHGRYLRTPG</sequence>
<dbReference type="Pfam" id="PF17782">
    <property type="entry name" value="WHD_DprA"/>
    <property type="match status" value="1"/>
</dbReference>
<comment type="caution">
    <text evidence="4">The sequence shown here is derived from an EMBL/GenBank/DDBJ whole genome shotgun (WGS) entry which is preliminary data.</text>
</comment>
<dbReference type="Proteomes" id="UP000236220">
    <property type="component" value="Unassembled WGS sequence"/>
</dbReference>
<feature type="domain" description="Smf/DprA SLOG" evidence="2">
    <location>
        <begin position="82"/>
        <end position="288"/>
    </location>
</feature>
<dbReference type="PANTHER" id="PTHR43022:SF1">
    <property type="entry name" value="PROTEIN SMF"/>
    <property type="match status" value="1"/>
</dbReference>
<protein>
    <submittedName>
        <fullName evidence="4">DprA: DNA protecting protein DprA</fullName>
    </submittedName>
</protein>
<evidence type="ECO:0000256" key="1">
    <source>
        <dbReference type="ARBA" id="ARBA00006525"/>
    </source>
</evidence>
<evidence type="ECO:0000259" key="3">
    <source>
        <dbReference type="Pfam" id="PF17782"/>
    </source>
</evidence>
<reference evidence="4 5" key="1">
    <citation type="submission" date="2017-08" db="EMBL/GenBank/DDBJ databases">
        <title>Lysobacter sylvestris genome.</title>
        <authorList>
            <person name="Zhang D.-C."/>
            <person name="Albuquerque L."/>
            <person name="Franca L."/>
            <person name="Froufe H.J.C."/>
            <person name="Barroso C."/>
            <person name="Egas C."/>
            <person name="Da Costa M."/>
            <person name="Margesin R."/>
        </authorList>
    </citation>
    <scope>NUCLEOTIDE SEQUENCE [LARGE SCALE GENOMIC DNA]</scope>
    <source>
        <strain evidence="4 5">AM20-91</strain>
    </source>
</reference>
<gene>
    <name evidence="4" type="ORF">Lysil_0147</name>
</gene>
<accession>A0A2K1Q0F1</accession>
<dbReference type="PANTHER" id="PTHR43022">
    <property type="entry name" value="PROTEIN SMF"/>
    <property type="match status" value="1"/>
</dbReference>
<dbReference type="InterPro" id="IPR036388">
    <property type="entry name" value="WH-like_DNA-bd_sf"/>
</dbReference>
<feature type="domain" description="DprA winged helix" evidence="3">
    <location>
        <begin position="314"/>
        <end position="369"/>
    </location>
</feature>
<evidence type="ECO:0000313" key="4">
    <source>
        <dbReference type="EMBL" id="PNS08518.1"/>
    </source>
</evidence>
<dbReference type="AlphaFoldDB" id="A0A2K1Q0F1"/>
<dbReference type="InterPro" id="IPR003488">
    <property type="entry name" value="DprA"/>
</dbReference>
<dbReference type="Gene3D" id="3.40.50.450">
    <property type="match status" value="1"/>
</dbReference>
<dbReference type="EMBL" id="NPZB01000001">
    <property type="protein sequence ID" value="PNS08518.1"/>
    <property type="molecule type" value="Genomic_DNA"/>
</dbReference>
<comment type="similarity">
    <text evidence="1">Belongs to the DprA/Smf family.</text>
</comment>
<organism evidence="4 5">
    <name type="scientific">Solilutibacter silvestris</name>
    <dbReference type="NCBI Taxonomy" id="1645665"/>
    <lineage>
        <taxon>Bacteria</taxon>
        <taxon>Pseudomonadati</taxon>
        <taxon>Pseudomonadota</taxon>
        <taxon>Gammaproteobacteria</taxon>
        <taxon>Lysobacterales</taxon>
        <taxon>Lysobacteraceae</taxon>
        <taxon>Solilutibacter</taxon>
    </lineage>
</organism>
<keyword evidence="5" id="KW-1185">Reference proteome</keyword>